<feature type="domain" description="D-isomer specific 2-hydroxyacid dehydrogenase NAD-binding" evidence="6">
    <location>
        <begin position="130"/>
        <end position="304"/>
    </location>
</feature>
<evidence type="ECO:0008006" key="9">
    <source>
        <dbReference type="Google" id="ProtNLM"/>
    </source>
</evidence>
<proteinExistence type="inferred from homology"/>
<evidence type="ECO:0000256" key="1">
    <source>
        <dbReference type="ARBA" id="ARBA00005854"/>
    </source>
</evidence>
<dbReference type="PANTHER" id="PTHR10996">
    <property type="entry name" value="2-HYDROXYACID DEHYDROGENASE-RELATED"/>
    <property type="match status" value="1"/>
</dbReference>
<gene>
    <name evidence="7" type="ORF">PCL_01077</name>
</gene>
<evidence type="ECO:0000259" key="6">
    <source>
        <dbReference type="Pfam" id="PF02826"/>
    </source>
</evidence>
<dbReference type="GO" id="GO:0005829">
    <property type="term" value="C:cytosol"/>
    <property type="evidence" value="ECO:0007669"/>
    <property type="project" value="TreeGrafter"/>
</dbReference>
<dbReference type="AlphaFoldDB" id="A0A2U3E4J4"/>
<accession>A0A2U3E4J4</accession>
<evidence type="ECO:0000313" key="7">
    <source>
        <dbReference type="EMBL" id="PWI69430.1"/>
    </source>
</evidence>
<keyword evidence="2 4" id="KW-0560">Oxidoreductase</keyword>
<keyword evidence="3" id="KW-0520">NAD</keyword>
<dbReference type="FunFam" id="3.40.50.720:FF:000203">
    <property type="entry name" value="D-3-phosphoglycerate dehydrogenase (SerA)"/>
    <property type="match status" value="1"/>
</dbReference>
<name>A0A2U3E4J4_PURLI</name>
<dbReference type="InterPro" id="IPR006140">
    <property type="entry name" value="D-isomer_DH_NAD-bd"/>
</dbReference>
<evidence type="ECO:0000313" key="8">
    <source>
        <dbReference type="Proteomes" id="UP000245956"/>
    </source>
</evidence>
<dbReference type="Pfam" id="PF00389">
    <property type="entry name" value="2-Hacid_dh"/>
    <property type="match status" value="1"/>
</dbReference>
<sequence length="352" mass="38852">MSPSQVLKKPRLVVMGSREYAVDDYVADFEKDFEFTVLDAQNRQEALVKLPELVKKTGPFDALIIRVGTAEFEPFDEALLGPLVPGCRIIASASAGYNEFDVEWMTRQGIWFTNTRSAVAEATADMAVLLTLAVVRDAFRAERGARSGTWKAGIVPSRDPSGMTLGIVGMGSIGKLVAKKAAAFNMRVRYWNRTRLGIDDEAEYNARYCATLHELLAHSDVVSLHCPLTPKTEGLLSRAEFAAMKDGAFLVNTARGALVDEDALIEALESRKIARAGLDVFCDEPDIKEYFRTSDRVVCMPHAGAMTDEAFRRAERECLENLRAWLQTGTPVTPVNHVVVDRAEKSEDGDTE</sequence>
<dbReference type="PROSITE" id="PS00670">
    <property type="entry name" value="D_2_HYDROXYACID_DH_2"/>
    <property type="match status" value="1"/>
</dbReference>
<evidence type="ECO:0000256" key="2">
    <source>
        <dbReference type="ARBA" id="ARBA00023002"/>
    </source>
</evidence>
<dbReference type="GO" id="GO:0051287">
    <property type="term" value="F:NAD binding"/>
    <property type="evidence" value="ECO:0007669"/>
    <property type="project" value="InterPro"/>
</dbReference>
<dbReference type="SUPFAM" id="SSF51735">
    <property type="entry name" value="NAD(P)-binding Rossmann-fold domains"/>
    <property type="match status" value="1"/>
</dbReference>
<dbReference type="PROSITE" id="PS00065">
    <property type="entry name" value="D_2_HYDROXYACID_DH_1"/>
    <property type="match status" value="1"/>
</dbReference>
<comment type="similarity">
    <text evidence="1 4">Belongs to the D-isomer specific 2-hydroxyacid dehydrogenase family.</text>
</comment>
<dbReference type="CDD" id="cd12168">
    <property type="entry name" value="Mand_dh_like"/>
    <property type="match status" value="1"/>
</dbReference>
<reference evidence="7 8" key="1">
    <citation type="journal article" date="2016" name="Front. Microbiol.">
        <title>Genome and transcriptome sequences reveal the specific parasitism of the nematophagous Purpureocillium lilacinum 36-1.</title>
        <authorList>
            <person name="Xie J."/>
            <person name="Li S."/>
            <person name="Mo C."/>
            <person name="Xiao X."/>
            <person name="Peng D."/>
            <person name="Wang G."/>
            <person name="Xiao Y."/>
        </authorList>
    </citation>
    <scope>NUCLEOTIDE SEQUENCE [LARGE SCALE GENOMIC DNA]</scope>
    <source>
        <strain evidence="7 8">36-1</strain>
    </source>
</reference>
<evidence type="ECO:0000259" key="5">
    <source>
        <dbReference type="Pfam" id="PF00389"/>
    </source>
</evidence>
<dbReference type="GO" id="GO:0016618">
    <property type="term" value="F:hydroxypyruvate reductase [NAD(P)H] activity"/>
    <property type="evidence" value="ECO:0007669"/>
    <property type="project" value="TreeGrafter"/>
</dbReference>
<feature type="domain" description="D-isomer specific 2-hydroxyacid dehydrogenase catalytic" evidence="5">
    <location>
        <begin position="29"/>
        <end position="336"/>
    </location>
</feature>
<evidence type="ECO:0000256" key="3">
    <source>
        <dbReference type="ARBA" id="ARBA00023027"/>
    </source>
</evidence>
<dbReference type="Pfam" id="PF02826">
    <property type="entry name" value="2-Hacid_dh_C"/>
    <property type="match status" value="1"/>
</dbReference>
<dbReference type="PROSITE" id="PS00671">
    <property type="entry name" value="D_2_HYDROXYACID_DH_3"/>
    <property type="match status" value="1"/>
</dbReference>
<dbReference type="EMBL" id="LCWV01000012">
    <property type="protein sequence ID" value="PWI69430.1"/>
    <property type="molecule type" value="Genomic_DNA"/>
</dbReference>
<comment type="caution">
    <text evidence="7">The sequence shown here is derived from an EMBL/GenBank/DDBJ whole genome shotgun (WGS) entry which is preliminary data.</text>
</comment>
<organism evidence="7 8">
    <name type="scientific">Purpureocillium lilacinum</name>
    <name type="common">Paecilomyces lilacinus</name>
    <dbReference type="NCBI Taxonomy" id="33203"/>
    <lineage>
        <taxon>Eukaryota</taxon>
        <taxon>Fungi</taxon>
        <taxon>Dikarya</taxon>
        <taxon>Ascomycota</taxon>
        <taxon>Pezizomycotina</taxon>
        <taxon>Sordariomycetes</taxon>
        <taxon>Hypocreomycetidae</taxon>
        <taxon>Hypocreales</taxon>
        <taxon>Ophiocordycipitaceae</taxon>
        <taxon>Purpureocillium</taxon>
    </lineage>
</organism>
<dbReference type="GO" id="GO:0030267">
    <property type="term" value="F:glyoxylate reductase (NADPH) activity"/>
    <property type="evidence" value="ECO:0007669"/>
    <property type="project" value="TreeGrafter"/>
</dbReference>
<dbReference type="InterPro" id="IPR006139">
    <property type="entry name" value="D-isomer_2_OHA_DH_cat_dom"/>
</dbReference>
<dbReference type="InterPro" id="IPR050223">
    <property type="entry name" value="D-isomer_2-hydroxyacid_DH"/>
</dbReference>
<dbReference type="InterPro" id="IPR029752">
    <property type="entry name" value="D-isomer_DH_CS1"/>
</dbReference>
<protein>
    <recommendedName>
        <fullName evidence="9">2-hydroxyacid dehydrogenase</fullName>
    </recommendedName>
</protein>
<dbReference type="Gene3D" id="3.40.50.720">
    <property type="entry name" value="NAD(P)-binding Rossmann-like Domain"/>
    <property type="match status" value="2"/>
</dbReference>
<dbReference type="Proteomes" id="UP000245956">
    <property type="component" value="Unassembled WGS sequence"/>
</dbReference>
<dbReference type="InterPro" id="IPR036291">
    <property type="entry name" value="NAD(P)-bd_dom_sf"/>
</dbReference>
<dbReference type="PANTHER" id="PTHR10996:SF269">
    <property type="entry name" value="HYPOTHETICAL D-ISOMER SPECIFIC 2-HYDROXYACID DEHYDROGENASE (EUROFUNG)"/>
    <property type="match status" value="1"/>
</dbReference>
<evidence type="ECO:0000256" key="4">
    <source>
        <dbReference type="RuleBase" id="RU003719"/>
    </source>
</evidence>
<dbReference type="SUPFAM" id="SSF52283">
    <property type="entry name" value="Formate/glycerate dehydrogenase catalytic domain-like"/>
    <property type="match status" value="1"/>
</dbReference>
<dbReference type="InterPro" id="IPR029753">
    <property type="entry name" value="D-isomer_DH_CS"/>
</dbReference>